<dbReference type="EMBL" id="UGMG01000001">
    <property type="protein sequence ID" value="STV65378.1"/>
    <property type="molecule type" value="Genomic_DNA"/>
</dbReference>
<dbReference type="AlphaFoldDB" id="A0A378C9J2"/>
<gene>
    <name evidence="1" type="ORF">NCTC11679_03251</name>
</gene>
<organism evidence="1 2">
    <name type="scientific">Klebsiella pneumoniae</name>
    <dbReference type="NCBI Taxonomy" id="573"/>
    <lineage>
        <taxon>Bacteria</taxon>
        <taxon>Pseudomonadati</taxon>
        <taxon>Pseudomonadota</taxon>
        <taxon>Gammaproteobacteria</taxon>
        <taxon>Enterobacterales</taxon>
        <taxon>Enterobacteriaceae</taxon>
        <taxon>Klebsiella/Raoultella group</taxon>
        <taxon>Klebsiella</taxon>
        <taxon>Klebsiella pneumoniae complex</taxon>
    </lineage>
</organism>
<accession>A0A378C9J2</accession>
<proteinExistence type="predicted"/>
<evidence type="ECO:0000313" key="2">
    <source>
        <dbReference type="Proteomes" id="UP000255239"/>
    </source>
</evidence>
<evidence type="ECO:0000313" key="1">
    <source>
        <dbReference type="EMBL" id="STV65378.1"/>
    </source>
</evidence>
<protein>
    <submittedName>
        <fullName evidence="1">Nitrite transporter</fullName>
    </submittedName>
</protein>
<name>A0A378C9J2_KLEPN</name>
<dbReference type="Proteomes" id="UP000255239">
    <property type="component" value="Unassembled WGS sequence"/>
</dbReference>
<reference evidence="1 2" key="1">
    <citation type="submission" date="2018-06" db="EMBL/GenBank/DDBJ databases">
        <authorList>
            <consortium name="Pathogen Informatics"/>
            <person name="Doyle S."/>
        </authorList>
    </citation>
    <scope>NUCLEOTIDE SEQUENCE [LARGE SCALE GENOMIC DNA]</scope>
    <source>
        <strain evidence="1 2">NCTC11679</strain>
    </source>
</reference>
<sequence>MFNPDKYRSVTWLKGGRVYPATRLFRHCERDTPRPEFYPSGPILQGSPKTTAASTGKARRMMLTLERCEPCEGAGVACYSGSTVTHVGIVVSIGGLLHVAEMQPGNERHLFCRCRGLSGDLSKWSSGNDHSFFTRPGFLGEPLETHEHGVTSIRSWLVANVEGYEDRDVPPLTVEVEGLLIPPGRVG</sequence>